<name>A0A6M3KAF9_9ZZZZ</name>
<keyword evidence="2" id="KW-1133">Transmembrane helix</keyword>
<reference evidence="3" key="1">
    <citation type="submission" date="2020-03" db="EMBL/GenBank/DDBJ databases">
        <title>The deep terrestrial virosphere.</title>
        <authorList>
            <person name="Holmfeldt K."/>
            <person name="Nilsson E."/>
            <person name="Simone D."/>
            <person name="Lopez-Fernandez M."/>
            <person name="Wu X."/>
            <person name="de Brujin I."/>
            <person name="Lundin D."/>
            <person name="Andersson A."/>
            <person name="Bertilsson S."/>
            <person name="Dopson M."/>
        </authorList>
    </citation>
    <scope>NUCLEOTIDE SEQUENCE</scope>
    <source>
        <strain evidence="3">MM415A00980</strain>
    </source>
</reference>
<evidence type="ECO:0000256" key="1">
    <source>
        <dbReference type="SAM" id="MobiDB-lite"/>
    </source>
</evidence>
<feature type="region of interest" description="Disordered" evidence="1">
    <location>
        <begin position="201"/>
        <end position="241"/>
    </location>
</feature>
<accession>A0A6M3KAF9</accession>
<dbReference type="EMBL" id="MT142356">
    <property type="protein sequence ID" value="QJA78850.1"/>
    <property type="molecule type" value="Genomic_DNA"/>
</dbReference>
<evidence type="ECO:0000313" key="3">
    <source>
        <dbReference type="EMBL" id="QJA78850.1"/>
    </source>
</evidence>
<evidence type="ECO:0000256" key="2">
    <source>
        <dbReference type="SAM" id="Phobius"/>
    </source>
</evidence>
<sequence>MAYGEASGTGSDVTGGDPGGGGADWGVGWDTPTGLPSGVYEGGRGKTGVSSIGYEQQEAQYEKWGKILGLLFGMFVPIPGATILGAHLGKIAGRSMSRATLSQEMSKSTGMPKDQVDRIIDAGITSGMLNIEGGGSDQVIMVNQNILGDQGNYGNWWEQHTGPVSTGMGPGRRLSGSTWVQAENGRQYLLTPEMLSPMYAGPITWEGGKRTMPGDPDDPRKSGSGGGSGGGSGSVYSGVTDPQTGYVYPANTMSSSRMADPKKDTWNNFLDTYFGITPEGDDPGVPSYLDRVLRDVSFKQDEGKEFLDRLNQISQETVSGLQPYSDMLKSRVEGTKPIGLSFGGKPVADFVSRPDREMGKSYADIIQTIAQTQKDPANARFAMADMMSPEKGYMDYTKSYEDIIKLVLQKAATEEGLSIQQQQANKGETEFSWMQTAKDIIGLGRSGYDLWKVLFPDKSTGITSILNTPFMSI</sequence>
<keyword evidence="2" id="KW-0472">Membrane</keyword>
<organism evidence="3">
    <name type="scientific">viral metagenome</name>
    <dbReference type="NCBI Taxonomy" id="1070528"/>
    <lineage>
        <taxon>unclassified sequences</taxon>
        <taxon>metagenomes</taxon>
        <taxon>organismal metagenomes</taxon>
    </lineage>
</organism>
<proteinExistence type="predicted"/>
<gene>
    <name evidence="3" type="ORF">MM415A00980_0011</name>
</gene>
<keyword evidence="2" id="KW-0812">Transmembrane</keyword>
<feature type="compositionally biased region" description="Gly residues" evidence="1">
    <location>
        <begin position="223"/>
        <end position="233"/>
    </location>
</feature>
<feature type="compositionally biased region" description="Low complexity" evidence="1">
    <location>
        <begin position="1"/>
        <end position="15"/>
    </location>
</feature>
<feature type="transmembrane region" description="Helical" evidence="2">
    <location>
        <begin position="67"/>
        <end position="88"/>
    </location>
</feature>
<feature type="compositionally biased region" description="Gly residues" evidence="1">
    <location>
        <begin position="16"/>
        <end position="25"/>
    </location>
</feature>
<feature type="region of interest" description="Disordered" evidence="1">
    <location>
        <begin position="1"/>
        <end position="28"/>
    </location>
</feature>
<dbReference type="AlphaFoldDB" id="A0A6M3KAF9"/>
<protein>
    <submittedName>
        <fullName evidence="3">Uncharacterized protein</fullName>
    </submittedName>
</protein>